<dbReference type="RefSeq" id="XP_001644747.1">
    <property type="nucleotide sequence ID" value="XM_001644697.1"/>
</dbReference>
<dbReference type="GO" id="GO:0003677">
    <property type="term" value="F:DNA binding"/>
    <property type="evidence" value="ECO:0007669"/>
    <property type="project" value="InterPro"/>
</dbReference>
<organism evidence="3">
    <name type="scientific">Vanderwaltozyma polyspora (strain ATCC 22028 / DSM 70294 / BCRC 21397 / CBS 2163 / NBRC 10782 / NRRL Y-8283 / UCD 57-17)</name>
    <name type="common">Kluyveromyces polysporus</name>
    <dbReference type="NCBI Taxonomy" id="436907"/>
    <lineage>
        <taxon>Eukaryota</taxon>
        <taxon>Fungi</taxon>
        <taxon>Dikarya</taxon>
        <taxon>Ascomycota</taxon>
        <taxon>Saccharomycotina</taxon>
        <taxon>Saccharomycetes</taxon>
        <taxon>Saccharomycetales</taxon>
        <taxon>Saccharomycetaceae</taxon>
        <taxon>Vanderwaltozyma</taxon>
    </lineage>
</organism>
<accession>A7TLK3</accession>
<protein>
    <recommendedName>
        <fullName evidence="4">Ndc10 domain-containing protein</fullName>
    </recommendedName>
</protein>
<feature type="compositionally biased region" description="Polar residues" evidence="1">
    <location>
        <begin position="528"/>
        <end position="544"/>
    </location>
</feature>
<evidence type="ECO:0000313" key="3">
    <source>
        <dbReference type="Proteomes" id="UP000000267"/>
    </source>
</evidence>
<evidence type="ECO:0000256" key="1">
    <source>
        <dbReference type="SAM" id="MobiDB-lite"/>
    </source>
</evidence>
<sequence>MEFNDNLKLLLLQKDQVLRENPTNDENNAELDNFCSVVEFILSHFTNYDKDILKRLRLTDLTIDTKGKNYLQLHIVKANDNNDDDNNTTTTTVPIENFLQISRSNDITKCPIFALSLYFLFKWHNPKDGNITLDNYTSIPILSSKDLAAIPTTNKILNKDDTTFKTDLKLGLELKDYSDIPKDLVNVVFPWLPFLRQNLLLANAMDYSFYSLLELFEFLGSVLIQGLLVLVNANSLWLSMLQYIKNFIPQLFSNETFKNLLKSYTYELKNYDNGTDLNENVFDYDLGKLGLVLKNNKEKSLNAMASEFNTFSNMITLENEKINTEIQDLFAKVRDMSSRCKEILQLQNQILDQSETKAIDSNAKESKIDQNQNLIIHLDEKQASHISKERMNSIPIRKLSNSMHIDIPGASQGAPIGTELSKDSPTFTPTTMLPSLSQQMSMFSPVQQGQSHQQKDVSQLLKLPLPISNTPRNSLPYSPSPRDLDLFNPQFLLNEHRQSISQSHTDNRLKHPLRPPVVSKHDNPYRVSKSQVRVSNNYVNKNVP</sequence>
<dbReference type="PhylomeDB" id="A7TLK3"/>
<dbReference type="InParanoid" id="A7TLK3"/>
<dbReference type="STRING" id="436907.A7TLK3"/>
<dbReference type="AlphaFoldDB" id="A7TLK3"/>
<dbReference type="eggNOG" id="ENOG502QTWE">
    <property type="taxonomic scope" value="Eukaryota"/>
</dbReference>
<evidence type="ECO:0008006" key="4">
    <source>
        <dbReference type="Google" id="ProtNLM"/>
    </source>
</evidence>
<dbReference type="KEGG" id="vpo:Kpol_1024p43"/>
<dbReference type="GeneID" id="5545073"/>
<keyword evidence="3" id="KW-1185">Reference proteome</keyword>
<feature type="region of interest" description="Disordered" evidence="1">
    <location>
        <begin position="499"/>
        <end position="544"/>
    </location>
</feature>
<dbReference type="HOGENOM" id="CLU_500780_0_0_1"/>
<dbReference type="InterPro" id="IPR038279">
    <property type="entry name" value="Ndc10_dom2_sf"/>
</dbReference>
<dbReference type="Proteomes" id="UP000000267">
    <property type="component" value="Unassembled WGS sequence"/>
</dbReference>
<reference evidence="2 3" key="1">
    <citation type="journal article" date="2007" name="Proc. Natl. Acad. Sci. U.S.A.">
        <title>Independent sorting-out of thousands of duplicated gene pairs in two yeast species descended from a whole-genome duplication.</title>
        <authorList>
            <person name="Scannell D.R."/>
            <person name="Frank A.C."/>
            <person name="Conant G.C."/>
            <person name="Byrne K.P."/>
            <person name="Woolfit M."/>
            <person name="Wolfe K.H."/>
        </authorList>
    </citation>
    <scope>NUCLEOTIDE SEQUENCE [LARGE SCALE GENOMIC DNA]</scope>
    <source>
        <strain evidence="3">ATCC 22028 / DSM 70294 / BCRC 21397 / CBS 2163 / NBRC 10782 / NRRL Y-8283 / UCD 57-17</strain>
    </source>
</reference>
<dbReference type="EMBL" id="DS480415">
    <property type="protein sequence ID" value="EDO16889.1"/>
    <property type="molecule type" value="Genomic_DNA"/>
</dbReference>
<gene>
    <name evidence="2" type="ORF">Kpol_1024p43</name>
</gene>
<evidence type="ECO:0000313" key="2">
    <source>
        <dbReference type="EMBL" id="EDO16889.1"/>
    </source>
</evidence>
<proteinExistence type="predicted"/>
<dbReference type="Gene3D" id="1.10.443.20">
    <property type="entry name" value="Centromere DNA-binding protein complex CBF3 subunit, domain 2"/>
    <property type="match status" value="1"/>
</dbReference>
<dbReference type="OMA" id="NAKNDTH"/>
<name>A7TLK3_VANPO</name>